<organism evidence="2 3">
    <name type="scientific">Pseudopithomyces chartarum</name>
    <dbReference type="NCBI Taxonomy" id="1892770"/>
    <lineage>
        <taxon>Eukaryota</taxon>
        <taxon>Fungi</taxon>
        <taxon>Dikarya</taxon>
        <taxon>Ascomycota</taxon>
        <taxon>Pezizomycotina</taxon>
        <taxon>Dothideomycetes</taxon>
        <taxon>Pleosporomycetidae</taxon>
        <taxon>Pleosporales</taxon>
        <taxon>Massarineae</taxon>
        <taxon>Didymosphaeriaceae</taxon>
        <taxon>Pseudopithomyces</taxon>
    </lineage>
</organism>
<gene>
    <name evidence="2" type="ORF">GRF29_69g1890257</name>
</gene>
<proteinExistence type="predicted"/>
<name>A0AAN6RIN5_9PLEO</name>
<dbReference type="GO" id="GO:0001164">
    <property type="term" value="F:RNA polymerase I core promoter sequence-specific DNA binding"/>
    <property type="evidence" value="ECO:0007669"/>
    <property type="project" value="InterPro"/>
</dbReference>
<evidence type="ECO:0000313" key="2">
    <source>
        <dbReference type="EMBL" id="KAK3209464.1"/>
    </source>
</evidence>
<dbReference type="InterPro" id="IPR053029">
    <property type="entry name" value="RNA_pol_I-specific_init_factor"/>
</dbReference>
<dbReference type="PANTHER" id="PTHR28244:SF1">
    <property type="entry name" value="RNA POLYMERASE I-SPECIFIC TRANSCRIPTION INITIATION FACTOR RRN11"/>
    <property type="match status" value="1"/>
</dbReference>
<accession>A0AAN6RIN5</accession>
<dbReference type="GO" id="GO:0042790">
    <property type="term" value="P:nucleolar large rRNA transcription by RNA polymerase I"/>
    <property type="evidence" value="ECO:0007669"/>
    <property type="project" value="TreeGrafter"/>
</dbReference>
<dbReference type="GO" id="GO:0070860">
    <property type="term" value="C:RNA polymerase I core factor complex"/>
    <property type="evidence" value="ECO:0007669"/>
    <property type="project" value="TreeGrafter"/>
</dbReference>
<evidence type="ECO:0000313" key="3">
    <source>
        <dbReference type="Proteomes" id="UP001280581"/>
    </source>
</evidence>
<dbReference type="Pfam" id="PF04090">
    <property type="entry name" value="Rrn11"/>
    <property type="match status" value="1"/>
</dbReference>
<sequence length="420" mass="47567">MHHFATPLRPAQQTGASLRASQYKRRRVHDSPDHHDQLDDDVDQTNVHPAPLHDPWASEQRHVAGLSSNDAFQIPAAPFPHAAPRRPRANFTAASIQQELAALSPAVFVSEAAPTAQSPGGPSRDNSALKTKHLNVLSTIMHRCLLEGDYNRAARAWGMVLRTQAHGKPIEPRQNGLWGLGAELLMRRKDKQDSHIIDGDAYSDHGFELAKDYYKRLILQYPIRTFQPNAIDATTFYPPLFSVWIMQVLERSKRARRHHRRATEVAWTDDNIMDEDTPMTSDEKRAHEEHVQDEELSGAREISEKLDELVQSPPYDKNAQLLVLRGHIGLWISDLLLGKTATQDQDDCWDYDTETIDLQSNEDVADKIQKCINSREELNRAVECFKQVSKVSNAPPQDIDSIVRAQELDIDKRLKDLSST</sequence>
<evidence type="ECO:0000256" key="1">
    <source>
        <dbReference type="SAM" id="MobiDB-lite"/>
    </source>
</evidence>
<protein>
    <submittedName>
        <fullName evidence="2">Uncharacterized protein</fullName>
    </submittedName>
</protein>
<feature type="region of interest" description="Disordered" evidence="1">
    <location>
        <begin position="1"/>
        <end position="54"/>
    </location>
</feature>
<dbReference type="AlphaFoldDB" id="A0AAN6RIN5"/>
<dbReference type="GO" id="GO:0001181">
    <property type="term" value="F:RNA polymerase I general transcription initiation factor activity"/>
    <property type="evidence" value="ECO:0007669"/>
    <property type="project" value="InterPro"/>
</dbReference>
<feature type="compositionally biased region" description="Polar residues" evidence="1">
    <location>
        <begin position="11"/>
        <end position="20"/>
    </location>
</feature>
<keyword evidence="3" id="KW-1185">Reference proteome</keyword>
<dbReference type="GO" id="GO:0017025">
    <property type="term" value="F:TBP-class protein binding"/>
    <property type="evidence" value="ECO:0007669"/>
    <property type="project" value="TreeGrafter"/>
</dbReference>
<dbReference type="EMBL" id="WVTA01000006">
    <property type="protein sequence ID" value="KAK3209464.1"/>
    <property type="molecule type" value="Genomic_DNA"/>
</dbReference>
<reference evidence="2 3" key="1">
    <citation type="submission" date="2021-02" db="EMBL/GenBank/DDBJ databases">
        <title>Genome assembly of Pseudopithomyces chartarum.</title>
        <authorList>
            <person name="Jauregui R."/>
            <person name="Singh J."/>
            <person name="Voisey C."/>
        </authorList>
    </citation>
    <scope>NUCLEOTIDE SEQUENCE [LARGE SCALE GENOMIC DNA]</scope>
    <source>
        <strain evidence="2 3">AGR01</strain>
    </source>
</reference>
<dbReference type="PANTHER" id="PTHR28244">
    <property type="entry name" value="RNA POLYMERASE I-SPECIFIC TRANSCRIPTION INITIATION FACTOR RRN11"/>
    <property type="match status" value="1"/>
</dbReference>
<comment type="caution">
    <text evidence="2">The sequence shown here is derived from an EMBL/GenBank/DDBJ whole genome shotgun (WGS) entry which is preliminary data.</text>
</comment>
<dbReference type="InterPro" id="IPR007224">
    <property type="entry name" value="TIF_Rrn11"/>
</dbReference>
<dbReference type="Proteomes" id="UP001280581">
    <property type="component" value="Unassembled WGS sequence"/>
</dbReference>